<evidence type="ECO:0000313" key="2">
    <source>
        <dbReference type="EMBL" id="SJZ60395.1"/>
    </source>
</evidence>
<dbReference type="Gene3D" id="3.60.15.10">
    <property type="entry name" value="Ribonuclease Z/Hydroxyacylglutathione hydrolase-like"/>
    <property type="match status" value="1"/>
</dbReference>
<dbReference type="PANTHER" id="PTHR47619:SF1">
    <property type="entry name" value="EXODEOXYRIBONUCLEASE WALJ"/>
    <property type="match status" value="1"/>
</dbReference>
<dbReference type="PANTHER" id="PTHR47619">
    <property type="entry name" value="METALLO-HYDROLASE YYCJ-RELATED"/>
    <property type="match status" value="1"/>
</dbReference>
<dbReference type="RefSeq" id="WP_051522715.1">
    <property type="nucleotide sequence ID" value="NZ_FUWL01000010.1"/>
</dbReference>
<dbReference type="InterPro" id="IPR036866">
    <property type="entry name" value="RibonucZ/Hydroxyglut_hydro"/>
</dbReference>
<organism evidence="2 3">
    <name type="scientific">Porphyromonas cangingivalis</name>
    <dbReference type="NCBI Taxonomy" id="36874"/>
    <lineage>
        <taxon>Bacteria</taxon>
        <taxon>Pseudomonadati</taxon>
        <taxon>Bacteroidota</taxon>
        <taxon>Bacteroidia</taxon>
        <taxon>Bacteroidales</taxon>
        <taxon>Porphyromonadaceae</taxon>
        <taxon>Porphyromonas</taxon>
    </lineage>
</organism>
<evidence type="ECO:0000259" key="1">
    <source>
        <dbReference type="SMART" id="SM00849"/>
    </source>
</evidence>
<gene>
    <name evidence="2" type="ORF">SAMN02745205_01334</name>
</gene>
<dbReference type="EMBL" id="FUWL01000010">
    <property type="protein sequence ID" value="SJZ60395.1"/>
    <property type="molecule type" value="Genomic_DNA"/>
</dbReference>
<dbReference type="InterPro" id="IPR052533">
    <property type="entry name" value="WalJ/YycJ-like"/>
</dbReference>
<feature type="domain" description="Metallo-beta-lactamase" evidence="1">
    <location>
        <begin position="28"/>
        <end position="195"/>
    </location>
</feature>
<accession>A0A1T4M0H3</accession>
<dbReference type="InterPro" id="IPR001279">
    <property type="entry name" value="Metallo-B-lactamas"/>
</dbReference>
<dbReference type="AlphaFoldDB" id="A0A1T4M0H3"/>
<dbReference type="SUPFAM" id="SSF56281">
    <property type="entry name" value="Metallo-hydrolase/oxidoreductase"/>
    <property type="match status" value="1"/>
</dbReference>
<name>A0A1T4M0H3_PORCN</name>
<protein>
    <submittedName>
        <fullName evidence="2">Phosphoribosyl 1,2-cyclic phosphodiesterase</fullName>
    </submittedName>
</protein>
<dbReference type="Proteomes" id="UP000189956">
    <property type="component" value="Unassembled WGS sequence"/>
</dbReference>
<sequence>MTTPDPIRSLFPEEGNSIKFASLGSGSSGNCYYLAARNTRILIDAGVAPRMIVQRLKSLSIPIREIGGIFITHDHADHIRSVGLLATKYNIPVYADPVVAEVLLNSRYISEDLSPYIRVIEVGETLSFGDFEVCSFEVPHDSSHNVGYSITTSAGVFSLITDIGHINDAIRKAVRRTNFLVFESNYDPEMLAGGGYPDFLKQRIMGGQGHISNKMAADFMAEHYHLDLKFLALCHLSKHNNHPELAYKTMETRLFKEGIRVGKDLSLHVLGRSTVSPLFELSL</sequence>
<evidence type="ECO:0000313" key="3">
    <source>
        <dbReference type="Proteomes" id="UP000189956"/>
    </source>
</evidence>
<reference evidence="2 3" key="1">
    <citation type="submission" date="2017-02" db="EMBL/GenBank/DDBJ databases">
        <authorList>
            <person name="Peterson S.W."/>
        </authorList>
    </citation>
    <scope>NUCLEOTIDE SEQUENCE [LARGE SCALE GENOMIC DNA]</scope>
    <source>
        <strain evidence="2 3">ATCC 700135</strain>
    </source>
</reference>
<proteinExistence type="predicted"/>
<dbReference type="SMART" id="SM00849">
    <property type="entry name" value="Lactamase_B"/>
    <property type="match status" value="1"/>
</dbReference>
<dbReference type="Pfam" id="PF12706">
    <property type="entry name" value="Lactamase_B_2"/>
    <property type="match status" value="1"/>
</dbReference>